<evidence type="ECO:0000256" key="3">
    <source>
        <dbReference type="ARBA" id="ARBA00023098"/>
    </source>
</evidence>
<comment type="caution">
    <text evidence="6">The sequence shown here is derived from an EMBL/GenBank/DDBJ whole genome shotgun (WGS) entry which is preliminary data.</text>
</comment>
<accession>A0A939DNR4</accession>
<dbReference type="Proteomes" id="UP000664654">
    <property type="component" value="Unassembled WGS sequence"/>
</dbReference>
<evidence type="ECO:0000256" key="4">
    <source>
        <dbReference type="PROSITE-ProRule" id="PRU01161"/>
    </source>
</evidence>
<feature type="active site" description="Nucleophile" evidence="4">
    <location>
        <position position="48"/>
    </location>
</feature>
<dbReference type="InterPro" id="IPR037483">
    <property type="entry name" value="YjjU-like"/>
</dbReference>
<feature type="domain" description="PNPLA" evidence="5">
    <location>
        <begin position="14"/>
        <end position="183"/>
    </location>
</feature>
<dbReference type="InterPro" id="IPR045943">
    <property type="entry name" value="DUF6363"/>
</dbReference>
<reference evidence="6" key="1">
    <citation type="submission" date="2021-03" db="EMBL/GenBank/DDBJ databases">
        <title>novel species isolated from a fishpond in China.</title>
        <authorList>
            <person name="Lu H."/>
            <person name="Cai Z."/>
        </authorList>
    </citation>
    <scope>NUCLEOTIDE SEQUENCE</scope>
    <source>
        <strain evidence="6">JCM 30855</strain>
    </source>
</reference>
<dbReference type="InterPro" id="IPR016035">
    <property type="entry name" value="Acyl_Trfase/lysoPLipase"/>
</dbReference>
<evidence type="ECO:0000259" key="5">
    <source>
        <dbReference type="PROSITE" id="PS51635"/>
    </source>
</evidence>
<dbReference type="PANTHER" id="PTHR14226">
    <property type="entry name" value="NEUROPATHY TARGET ESTERASE/SWISS CHEESE D.MELANOGASTER"/>
    <property type="match status" value="1"/>
</dbReference>
<feature type="active site" description="Proton acceptor" evidence="4">
    <location>
        <position position="170"/>
    </location>
</feature>
<feature type="short sequence motif" description="DGA/G" evidence="4">
    <location>
        <begin position="170"/>
        <end position="172"/>
    </location>
</feature>
<keyword evidence="1 4" id="KW-0378">Hydrolase</keyword>
<feature type="short sequence motif" description="GXGXXG" evidence="4">
    <location>
        <begin position="18"/>
        <end position="23"/>
    </location>
</feature>
<dbReference type="GO" id="GO:0016042">
    <property type="term" value="P:lipid catabolic process"/>
    <property type="evidence" value="ECO:0007669"/>
    <property type="project" value="UniProtKB-UniRule"/>
</dbReference>
<evidence type="ECO:0000256" key="2">
    <source>
        <dbReference type="ARBA" id="ARBA00022963"/>
    </source>
</evidence>
<dbReference type="CDD" id="cd07208">
    <property type="entry name" value="Pat_hypo_Ecoli_yjju_like"/>
    <property type="match status" value="1"/>
</dbReference>
<keyword evidence="7" id="KW-1185">Reference proteome</keyword>
<dbReference type="Gene3D" id="3.40.1090.10">
    <property type="entry name" value="Cytosolic phospholipase A2 catalytic domain"/>
    <property type="match status" value="2"/>
</dbReference>
<evidence type="ECO:0000256" key="1">
    <source>
        <dbReference type="ARBA" id="ARBA00022801"/>
    </source>
</evidence>
<dbReference type="InterPro" id="IPR002641">
    <property type="entry name" value="PNPLA_dom"/>
</dbReference>
<sequence length="297" mass="33851">MSQKQENKPPSFAVVAEGGGQKGIFTAGVLDAFIEQQFWPFELKVGVSAGAQNLAAYCTRSGQYASQAIQKLTTTQTFFRPAKFFTGGNVIDLDWYFDQVQETGSLRFPSDLRYLDANANFHAVATDADSLDPIYLPTDKQNLFLHLKASSAIPFLYRPGVKIGGRHLIDGGVADPLPVRWAYAQGARRILVIRTMEAHFNGQSPLLERLRPLLRRIRQSPRMYEMYLHYQQRYAEAIEFIRQPPDDLEVLEIAPPENLHSMVLGSPPHVLRHDYLLGMREGRKFLRHWHRSQRRLA</sequence>
<evidence type="ECO:0000313" key="7">
    <source>
        <dbReference type="Proteomes" id="UP000664654"/>
    </source>
</evidence>
<dbReference type="GO" id="GO:0016787">
    <property type="term" value="F:hydrolase activity"/>
    <property type="evidence" value="ECO:0007669"/>
    <property type="project" value="UniProtKB-UniRule"/>
</dbReference>
<proteinExistence type="predicted"/>
<dbReference type="EMBL" id="JAFKCV010000006">
    <property type="protein sequence ID" value="MBN7826027.1"/>
    <property type="molecule type" value="Genomic_DNA"/>
</dbReference>
<evidence type="ECO:0000313" key="6">
    <source>
        <dbReference type="EMBL" id="MBN7826027.1"/>
    </source>
</evidence>
<dbReference type="SUPFAM" id="SSF52151">
    <property type="entry name" value="FabD/lysophospholipase-like"/>
    <property type="match status" value="1"/>
</dbReference>
<keyword evidence="2 4" id="KW-0442">Lipid degradation</keyword>
<dbReference type="Pfam" id="PF19890">
    <property type="entry name" value="DUF6363"/>
    <property type="match status" value="1"/>
</dbReference>
<keyword evidence="3 4" id="KW-0443">Lipid metabolism</keyword>
<dbReference type="RefSeq" id="WP_206574134.1">
    <property type="nucleotide sequence ID" value="NZ_JAFKCV010000006.1"/>
</dbReference>
<dbReference type="PANTHER" id="PTHR14226:SF25">
    <property type="entry name" value="PHOSPHOESTERASE"/>
    <property type="match status" value="1"/>
</dbReference>
<organism evidence="6 7">
    <name type="scientific">Bowmanella dokdonensis</name>
    <dbReference type="NCBI Taxonomy" id="751969"/>
    <lineage>
        <taxon>Bacteria</taxon>
        <taxon>Pseudomonadati</taxon>
        <taxon>Pseudomonadota</taxon>
        <taxon>Gammaproteobacteria</taxon>
        <taxon>Alteromonadales</taxon>
        <taxon>Alteromonadaceae</taxon>
        <taxon>Bowmanella</taxon>
    </lineage>
</organism>
<name>A0A939DNR4_9ALTE</name>
<dbReference type="Pfam" id="PF01734">
    <property type="entry name" value="Patatin"/>
    <property type="match status" value="1"/>
</dbReference>
<protein>
    <submittedName>
        <fullName evidence="6">Patatin family protein</fullName>
    </submittedName>
</protein>
<gene>
    <name evidence="6" type="ORF">J0A66_12385</name>
</gene>
<dbReference type="InterPro" id="IPR050301">
    <property type="entry name" value="NTE"/>
</dbReference>
<dbReference type="AlphaFoldDB" id="A0A939DNR4"/>
<feature type="short sequence motif" description="GXSXG" evidence="4">
    <location>
        <begin position="46"/>
        <end position="50"/>
    </location>
</feature>
<dbReference type="PROSITE" id="PS51635">
    <property type="entry name" value="PNPLA"/>
    <property type="match status" value="1"/>
</dbReference>